<protein>
    <submittedName>
        <fullName evidence="2">Uncharacterized protein</fullName>
    </submittedName>
</protein>
<dbReference type="GeneID" id="19017221"/>
<gene>
    <name evidence="2" type="ORF">Bathy02g01070</name>
</gene>
<evidence type="ECO:0000313" key="3">
    <source>
        <dbReference type="Proteomes" id="UP000198341"/>
    </source>
</evidence>
<evidence type="ECO:0000313" key="2">
    <source>
        <dbReference type="EMBL" id="CCO15119.1"/>
    </source>
</evidence>
<proteinExistence type="predicted"/>
<name>K8EBD3_9CHLO</name>
<evidence type="ECO:0000256" key="1">
    <source>
        <dbReference type="SAM" id="MobiDB-lite"/>
    </source>
</evidence>
<dbReference type="EMBL" id="FO082277">
    <property type="protein sequence ID" value="CCO15119.1"/>
    <property type="molecule type" value="Genomic_DNA"/>
</dbReference>
<keyword evidence="3" id="KW-1185">Reference proteome</keyword>
<dbReference type="Pfam" id="PF20133">
    <property type="entry name" value="HHL1-like"/>
    <property type="match status" value="1"/>
</dbReference>
<accession>K8EBD3</accession>
<dbReference type="OrthoDB" id="498398at2759"/>
<dbReference type="KEGG" id="bpg:Bathy02g01070"/>
<dbReference type="Proteomes" id="UP000198341">
    <property type="component" value="Chromosome 2"/>
</dbReference>
<organism evidence="2 3">
    <name type="scientific">Bathycoccus prasinos</name>
    <dbReference type="NCBI Taxonomy" id="41875"/>
    <lineage>
        <taxon>Eukaryota</taxon>
        <taxon>Viridiplantae</taxon>
        <taxon>Chlorophyta</taxon>
        <taxon>Mamiellophyceae</taxon>
        <taxon>Mamiellales</taxon>
        <taxon>Bathycoccaceae</taxon>
        <taxon>Bathycoccus</taxon>
    </lineage>
</organism>
<reference evidence="2 3" key="1">
    <citation type="submission" date="2011-10" db="EMBL/GenBank/DDBJ databases">
        <authorList>
            <person name="Genoscope - CEA"/>
        </authorList>
    </citation>
    <scope>NUCLEOTIDE SEQUENCE [LARGE SCALE GENOMIC DNA]</scope>
    <source>
        <strain evidence="2 3">RCC 1105</strain>
    </source>
</reference>
<dbReference type="RefSeq" id="XP_007514879.1">
    <property type="nucleotide sequence ID" value="XM_007514817.1"/>
</dbReference>
<feature type="compositionally biased region" description="Pro residues" evidence="1">
    <location>
        <begin position="52"/>
        <end position="61"/>
    </location>
</feature>
<sequence>MTTMRVKTTTRRKSSLLVVRSANAPDLNDSNNNKKKKEYKPQKPRQRKPKTGAPPPPPPPTAKDLEMMSKFDDLEAGGGIKYEVFARAKGPNQWFPVGPMVVKEEWMIGKELWNAEEPLKRAALQMYPKLAAAPAFGKLEYGFRRADKEKISEEEIRQGQGKVNPFDDVEVLKERSEYDGVAPEKTLLEKFNAWMNPYTNK</sequence>
<dbReference type="InterPro" id="IPR045388">
    <property type="entry name" value="HHL1-like"/>
</dbReference>
<feature type="compositionally biased region" description="Basic residues" evidence="1">
    <location>
        <begin position="33"/>
        <end position="50"/>
    </location>
</feature>
<dbReference type="AlphaFoldDB" id="K8EBD3"/>
<feature type="region of interest" description="Disordered" evidence="1">
    <location>
        <begin position="1"/>
        <end position="66"/>
    </location>
</feature>